<evidence type="ECO:0000256" key="11">
    <source>
        <dbReference type="ARBA" id="ARBA00022989"/>
    </source>
</evidence>
<dbReference type="Pfam" id="PF08040">
    <property type="entry name" value="NADH_oxidored"/>
    <property type="match status" value="1"/>
</dbReference>
<keyword evidence="8" id="KW-0812">Transmembrane</keyword>
<evidence type="ECO:0000256" key="1">
    <source>
        <dbReference type="ARBA" id="ARBA00003335"/>
    </source>
</evidence>
<dbReference type="AlphaFoldDB" id="A0A8U0MES3"/>
<evidence type="ECO:0000256" key="2">
    <source>
        <dbReference type="ARBA" id="ARBA00004298"/>
    </source>
</evidence>
<evidence type="ECO:0000256" key="3">
    <source>
        <dbReference type="ARBA" id="ARBA00007393"/>
    </source>
</evidence>
<dbReference type="KEGG" id="mpuf:101694062"/>
<evidence type="ECO:0000256" key="7">
    <source>
        <dbReference type="ARBA" id="ARBA00022660"/>
    </source>
</evidence>
<comment type="function">
    <text evidence="1">Accessory subunit of the mitochondrial membrane respiratory chain NADH dehydrogenase (Complex I) that is believed not to be involved in catalysis. Complex I functions in the transfer of electrons from NADH to the respiratory chain. The immediate electron acceptor for the enzyme is believed to be ubiquinone.</text>
</comment>
<keyword evidence="6" id="KW-0813">Transport</keyword>
<dbReference type="GO" id="GO:0005743">
    <property type="term" value="C:mitochondrial inner membrane"/>
    <property type="evidence" value="ECO:0007669"/>
    <property type="project" value="UniProtKB-SubCell"/>
</dbReference>
<proteinExistence type="inferred from homology"/>
<keyword evidence="13" id="KW-0472">Membrane</keyword>
<evidence type="ECO:0000256" key="14">
    <source>
        <dbReference type="ARBA" id="ARBA00030377"/>
    </source>
</evidence>
<reference evidence="18" key="1">
    <citation type="submission" date="2025-08" db="UniProtKB">
        <authorList>
            <consortium name="RefSeq"/>
        </authorList>
    </citation>
    <scope>IDENTIFICATION</scope>
    <source>
        <tissue evidence="18">Brain</tissue>
    </source>
</reference>
<organism evidence="17 18">
    <name type="scientific">Mustela putorius furo</name>
    <name type="common">European domestic ferret</name>
    <name type="synonym">Mustela furo</name>
    <dbReference type="NCBI Taxonomy" id="9669"/>
    <lineage>
        <taxon>Eukaryota</taxon>
        <taxon>Metazoa</taxon>
        <taxon>Chordata</taxon>
        <taxon>Craniata</taxon>
        <taxon>Vertebrata</taxon>
        <taxon>Euteleostomi</taxon>
        <taxon>Mammalia</taxon>
        <taxon>Eutheria</taxon>
        <taxon>Laurasiatheria</taxon>
        <taxon>Carnivora</taxon>
        <taxon>Caniformia</taxon>
        <taxon>Musteloidea</taxon>
        <taxon>Mustelidae</taxon>
        <taxon>Mustelinae</taxon>
        <taxon>Mustela</taxon>
    </lineage>
</organism>
<comment type="subunit">
    <text evidence="4">Complex I is composed of 45 different subunits.</text>
</comment>
<dbReference type="PANTHER" id="PTHR15222:SF2">
    <property type="entry name" value="NADH DEHYDROGENASE [UBIQUINONE] 1 BETA SUBCOMPLEX SUBUNIT 1"/>
    <property type="match status" value="1"/>
</dbReference>
<gene>
    <name evidence="18" type="primary">NDUFB1</name>
</gene>
<keyword evidence="10" id="KW-0249">Electron transport</keyword>
<evidence type="ECO:0000256" key="9">
    <source>
        <dbReference type="ARBA" id="ARBA00022792"/>
    </source>
</evidence>
<evidence type="ECO:0000256" key="5">
    <source>
        <dbReference type="ARBA" id="ARBA00018678"/>
    </source>
</evidence>
<dbReference type="Proteomes" id="UP000000715">
    <property type="component" value="Unplaced"/>
</dbReference>
<dbReference type="GeneID" id="101694062"/>
<feature type="compositionally biased region" description="Basic and acidic residues" evidence="16">
    <location>
        <begin position="103"/>
        <end position="124"/>
    </location>
</feature>
<comment type="similarity">
    <text evidence="3">Belongs to the complex I NDUFB1 subunit family.</text>
</comment>
<name>A0A8U0MES3_MUSPF</name>
<evidence type="ECO:0000256" key="12">
    <source>
        <dbReference type="ARBA" id="ARBA00023128"/>
    </source>
</evidence>
<dbReference type="OrthoDB" id="9923602at2759"/>
<evidence type="ECO:0000256" key="10">
    <source>
        <dbReference type="ARBA" id="ARBA00022982"/>
    </source>
</evidence>
<evidence type="ECO:0000256" key="13">
    <source>
        <dbReference type="ARBA" id="ARBA00023136"/>
    </source>
</evidence>
<evidence type="ECO:0000256" key="8">
    <source>
        <dbReference type="ARBA" id="ARBA00022692"/>
    </source>
</evidence>
<keyword evidence="11" id="KW-1133">Transmembrane helix</keyword>
<dbReference type="InterPro" id="IPR012575">
    <property type="entry name" value="NDUB1"/>
</dbReference>
<feature type="compositionally biased region" description="Polar residues" evidence="16">
    <location>
        <begin position="88"/>
        <end position="100"/>
    </location>
</feature>
<sequence>MPLTLTCNCTSPLKVLFTETVSPAVFPRFFSLYTPCASKLASFSTNPSEVLSSRSLTNLIYFSGHNLQKPEQHSVKSNPGSRARQADTRSTPPVTTSQQKPPDGGRHFETGVREDPNIPREKRYSFPAPPLSLTQRGEWQVPRPQLPPAPVAEFVAALGCGVVFGTKGAALRMNIIQIVRDHWVHILVPVGFVFGCYLDRRNDETLTAFRNKSLLFKRELRPNEEVTWK</sequence>
<accession>A0A8U0MES3</accession>
<keyword evidence="17" id="KW-1185">Reference proteome</keyword>
<evidence type="ECO:0000256" key="16">
    <source>
        <dbReference type="SAM" id="MobiDB-lite"/>
    </source>
</evidence>
<protein>
    <recommendedName>
        <fullName evidence="5">NADH dehydrogenase [ubiquinone] 1 beta subcomplex subunit 1</fullName>
    </recommendedName>
    <alternativeName>
        <fullName evidence="15">Complex I-MNLL</fullName>
    </alternativeName>
    <alternativeName>
        <fullName evidence="14">NADH-ubiquinone oxidoreductase MNLL subunit</fullName>
    </alternativeName>
</protein>
<comment type="subcellular location">
    <subcellularLocation>
        <location evidence="2">Mitochondrion inner membrane</location>
        <topology evidence="2">Single-pass membrane protein</topology>
        <orientation evidence="2">Matrix side</orientation>
    </subcellularLocation>
</comment>
<evidence type="ECO:0000256" key="4">
    <source>
        <dbReference type="ARBA" id="ARBA00011533"/>
    </source>
</evidence>
<keyword evidence="7" id="KW-0679">Respiratory chain</keyword>
<keyword evidence="12" id="KW-0496">Mitochondrion</keyword>
<evidence type="ECO:0000313" key="17">
    <source>
        <dbReference type="Proteomes" id="UP000000715"/>
    </source>
</evidence>
<keyword evidence="9" id="KW-0999">Mitochondrion inner membrane</keyword>
<dbReference type="CTD" id="4707"/>
<feature type="region of interest" description="Disordered" evidence="16">
    <location>
        <begin position="68"/>
        <end position="129"/>
    </location>
</feature>
<dbReference type="RefSeq" id="XP_004739392.1">
    <property type="nucleotide sequence ID" value="XM_004739335.1"/>
</dbReference>
<evidence type="ECO:0000256" key="6">
    <source>
        <dbReference type="ARBA" id="ARBA00022448"/>
    </source>
</evidence>
<evidence type="ECO:0000256" key="15">
    <source>
        <dbReference type="ARBA" id="ARBA00033364"/>
    </source>
</evidence>
<evidence type="ECO:0000313" key="18">
    <source>
        <dbReference type="RefSeq" id="XP_004739392.1"/>
    </source>
</evidence>
<dbReference type="PANTHER" id="PTHR15222">
    <property type="entry name" value="NADH DEHYDROGENASE [UBIQUINONE] 1 BETA SUBCOMPLEX SUBUNIT 1"/>
    <property type="match status" value="1"/>
</dbReference>